<dbReference type="Pfam" id="PF22599">
    <property type="entry name" value="SecDF_P1_head"/>
    <property type="match status" value="1"/>
</dbReference>
<feature type="domain" description="SecDF P1 head subdomain" evidence="1">
    <location>
        <begin position="53"/>
        <end position="145"/>
    </location>
</feature>
<keyword evidence="3" id="KW-1185">Reference proteome</keyword>
<comment type="caution">
    <text evidence="2">The sequence shown here is derived from an EMBL/GenBank/DDBJ whole genome shotgun (WGS) entry which is preliminary data.</text>
</comment>
<evidence type="ECO:0000313" key="2">
    <source>
        <dbReference type="EMBL" id="MDU9007036.1"/>
    </source>
</evidence>
<evidence type="ECO:0000259" key="1">
    <source>
        <dbReference type="Pfam" id="PF22599"/>
    </source>
</evidence>
<dbReference type="Proteomes" id="UP001255416">
    <property type="component" value="Unassembled WGS sequence"/>
</dbReference>
<reference evidence="3" key="1">
    <citation type="submission" date="2023-05" db="EMBL/GenBank/DDBJ databases">
        <title>Sedimentitalea sp. nov. JM2-8.</title>
        <authorList>
            <person name="Huang J."/>
        </authorList>
    </citation>
    <scope>NUCLEOTIDE SEQUENCE [LARGE SCALE GENOMIC DNA]</scope>
    <source>
        <strain evidence="3">KHS03</strain>
    </source>
</reference>
<protein>
    <recommendedName>
        <fullName evidence="1">SecDF P1 head subdomain domain-containing protein</fullName>
    </recommendedName>
</protein>
<sequence>MAVAAVTVVAVLSFWTGSEFQKAQYDDLCLDLGGGRNPGQHPICVLEQQGAALRLGPINVTQSDIVEFERQRGADGQPQVYLELTPEIASPLAAYTEKSVGKELEIWIGGQLINSVHIAEAIQGKSLILALSRAQSEKLELLLTANTH</sequence>
<proteinExistence type="predicted"/>
<dbReference type="EMBL" id="JASMWN010000042">
    <property type="protein sequence ID" value="MDU9007036.1"/>
    <property type="molecule type" value="Genomic_DNA"/>
</dbReference>
<name>A0ABU3VLI4_9RHOB</name>
<evidence type="ECO:0000313" key="3">
    <source>
        <dbReference type="Proteomes" id="UP001255416"/>
    </source>
</evidence>
<organism evidence="2 3">
    <name type="scientific">Sedimentitalea todarodis</name>
    <dbReference type="NCBI Taxonomy" id="1631240"/>
    <lineage>
        <taxon>Bacteria</taxon>
        <taxon>Pseudomonadati</taxon>
        <taxon>Pseudomonadota</taxon>
        <taxon>Alphaproteobacteria</taxon>
        <taxon>Rhodobacterales</taxon>
        <taxon>Paracoccaceae</taxon>
        <taxon>Sedimentitalea</taxon>
    </lineage>
</organism>
<gene>
    <name evidence="2" type="ORF">QO231_24755</name>
</gene>
<dbReference type="Gene3D" id="3.30.1360.200">
    <property type="match status" value="1"/>
</dbReference>
<accession>A0ABU3VLI4</accession>
<dbReference type="InterPro" id="IPR054384">
    <property type="entry name" value="SecDF_P1_head"/>
</dbReference>